<dbReference type="InterPro" id="IPR000565">
    <property type="entry name" value="Topo_IIA_B"/>
</dbReference>
<evidence type="ECO:0000313" key="12">
    <source>
        <dbReference type="Proteomes" id="UP000183015"/>
    </source>
</evidence>
<dbReference type="InterPro" id="IPR014721">
    <property type="entry name" value="Ribsml_uS5_D2-typ_fold_subgr"/>
</dbReference>
<comment type="similarity">
    <text evidence="2">Belongs to the type II topoisomerase GyrB family.</text>
</comment>
<evidence type="ECO:0000256" key="2">
    <source>
        <dbReference type="ARBA" id="ARBA00010708"/>
    </source>
</evidence>
<dbReference type="InterPro" id="IPR013506">
    <property type="entry name" value="Topo_IIA_bsu_dom2"/>
</dbReference>
<reference evidence="12" key="1">
    <citation type="submission" date="2016-10" db="EMBL/GenBank/DDBJ databases">
        <authorList>
            <person name="Varghese N."/>
        </authorList>
    </citation>
    <scope>NUCLEOTIDE SEQUENCE [LARGE SCALE GENOMIC DNA]</scope>
    <source>
        <strain evidence="12">DSM 45096 / BCRC 16803 / CGMCC 4.1857 / CIP 109030 / JCM 12277 / KCTC 19219 / NBRC 100920 / 33214</strain>
    </source>
</reference>
<dbReference type="GO" id="GO:0003918">
    <property type="term" value="F:DNA topoisomerase type II (double strand cut, ATP-hydrolyzing) activity"/>
    <property type="evidence" value="ECO:0007669"/>
    <property type="project" value="UniProtKB-EC"/>
</dbReference>
<dbReference type="SMART" id="SM00433">
    <property type="entry name" value="TOP2c"/>
    <property type="match status" value="1"/>
</dbReference>
<dbReference type="RefSeq" id="WP_042442205.1">
    <property type="nucleotide sequence ID" value="NZ_BBPN01000002.1"/>
</dbReference>
<dbReference type="AlphaFoldDB" id="A0A1H7FR32"/>
<dbReference type="InterPro" id="IPR036890">
    <property type="entry name" value="HATPase_C_sf"/>
</dbReference>
<dbReference type="Pfam" id="PF00204">
    <property type="entry name" value="DNA_gyraseB"/>
    <property type="match status" value="1"/>
</dbReference>
<keyword evidence="12" id="KW-1185">Reference proteome</keyword>
<dbReference type="SUPFAM" id="SSF54211">
    <property type="entry name" value="Ribosomal protein S5 domain 2-like"/>
    <property type="match status" value="1"/>
</dbReference>
<dbReference type="GO" id="GO:0005524">
    <property type="term" value="F:ATP binding"/>
    <property type="evidence" value="ECO:0007669"/>
    <property type="project" value="UniProtKB-KW"/>
</dbReference>
<feature type="domain" description="DNA topoisomerase type IIA subunit B" evidence="10">
    <location>
        <begin position="217"/>
        <end position="366"/>
    </location>
</feature>
<dbReference type="PANTHER" id="PTHR45866:SF1">
    <property type="entry name" value="DNA GYRASE SUBUNIT B, MITOCHONDRIAL"/>
    <property type="match status" value="1"/>
</dbReference>
<sequence>MSKEAISYDEGHIQLLTGLEAVRKRPGMYIGSTGERGLHQLVFEVVGRAVSEATTVAVTLTSDGGVRVADDGPGLDFEELTEIRTGTGPRGRHVALVGLPTQGLLFTVTALSSRLRAEVRGDGVRQVRSYTHGVALDPASWSGPAAGSGTGARRGSWTGSGTGTTVDFWPDPDIFETTQFSFDTLAARLREVAFLNRELDLSLSDGQRTERFHFPGGARDFLAFLEDPTQASPLTDAIAFTQEDERMGGSMEIAFRWSDSGEGRVSGFANSLFTREGGTHLRGFRDGLAAALGTLSPGFDPDRMNAGLTAVVSVKLDDLALEGATRTRLCNVPVRQCVGQAVQEHLTAWLQAHPERAVALLAQLSRATPRG</sequence>
<evidence type="ECO:0000256" key="8">
    <source>
        <dbReference type="ARBA" id="ARBA00023235"/>
    </source>
</evidence>
<dbReference type="PRINTS" id="PR01159">
    <property type="entry name" value="DNAGYRASEB"/>
</dbReference>
<evidence type="ECO:0000256" key="7">
    <source>
        <dbReference type="ARBA" id="ARBA00023125"/>
    </source>
</evidence>
<dbReference type="EMBL" id="FOAZ01000001">
    <property type="protein sequence ID" value="SEK26942.1"/>
    <property type="molecule type" value="Genomic_DNA"/>
</dbReference>
<dbReference type="Gene3D" id="3.30.230.10">
    <property type="match status" value="1"/>
</dbReference>
<evidence type="ECO:0000256" key="6">
    <source>
        <dbReference type="ARBA" id="ARBA00023029"/>
    </source>
</evidence>
<dbReference type="Gene3D" id="3.30.565.10">
    <property type="entry name" value="Histidine kinase-like ATPase, C-terminal domain"/>
    <property type="match status" value="1"/>
</dbReference>
<evidence type="ECO:0000256" key="1">
    <source>
        <dbReference type="ARBA" id="ARBA00000185"/>
    </source>
</evidence>
<keyword evidence="6" id="KW-0799">Topoisomerase</keyword>
<evidence type="ECO:0000256" key="4">
    <source>
        <dbReference type="ARBA" id="ARBA00022741"/>
    </source>
</evidence>
<dbReference type="eggNOG" id="COG0187">
    <property type="taxonomic scope" value="Bacteria"/>
</dbReference>
<protein>
    <recommendedName>
        <fullName evidence="3">DNA topoisomerase (ATP-hydrolyzing)</fullName>
        <ecNumber evidence="3">5.6.2.2</ecNumber>
    </recommendedName>
</protein>
<evidence type="ECO:0000313" key="11">
    <source>
        <dbReference type="EMBL" id="SEK26942.1"/>
    </source>
</evidence>
<dbReference type="InterPro" id="IPR001241">
    <property type="entry name" value="Topo_IIA"/>
</dbReference>
<feature type="compositionally biased region" description="Gly residues" evidence="9">
    <location>
        <begin position="146"/>
        <end position="161"/>
    </location>
</feature>
<dbReference type="PRINTS" id="PR00418">
    <property type="entry name" value="TPI2FAMILY"/>
</dbReference>
<feature type="region of interest" description="Disordered" evidence="9">
    <location>
        <begin position="141"/>
        <end position="161"/>
    </location>
</feature>
<accession>A0A1H7FR32</accession>
<keyword evidence="8" id="KW-0413">Isomerase</keyword>
<dbReference type="GO" id="GO:0006265">
    <property type="term" value="P:DNA topological change"/>
    <property type="evidence" value="ECO:0007669"/>
    <property type="project" value="InterPro"/>
</dbReference>
<organism evidence="11 12">
    <name type="scientific">Streptacidiphilus jiangxiensis</name>
    <dbReference type="NCBI Taxonomy" id="235985"/>
    <lineage>
        <taxon>Bacteria</taxon>
        <taxon>Bacillati</taxon>
        <taxon>Actinomycetota</taxon>
        <taxon>Actinomycetes</taxon>
        <taxon>Kitasatosporales</taxon>
        <taxon>Streptomycetaceae</taxon>
        <taxon>Streptacidiphilus</taxon>
    </lineage>
</organism>
<comment type="catalytic activity">
    <reaction evidence="1">
        <text>ATP-dependent breakage, passage and rejoining of double-stranded DNA.</text>
        <dbReference type="EC" id="5.6.2.2"/>
    </reaction>
</comment>
<dbReference type="PANTHER" id="PTHR45866">
    <property type="entry name" value="DNA GYRASE/TOPOISOMERASE SUBUNIT B"/>
    <property type="match status" value="1"/>
</dbReference>
<evidence type="ECO:0000256" key="9">
    <source>
        <dbReference type="SAM" id="MobiDB-lite"/>
    </source>
</evidence>
<dbReference type="STRING" id="235985.SAMN05414137_101315"/>
<gene>
    <name evidence="11" type="ORF">SAMN05414137_101315</name>
</gene>
<dbReference type="GO" id="GO:0003677">
    <property type="term" value="F:DNA binding"/>
    <property type="evidence" value="ECO:0007669"/>
    <property type="project" value="UniProtKB-KW"/>
</dbReference>
<dbReference type="SUPFAM" id="SSF55874">
    <property type="entry name" value="ATPase domain of HSP90 chaperone/DNA topoisomerase II/histidine kinase"/>
    <property type="match status" value="1"/>
</dbReference>
<evidence type="ECO:0000256" key="3">
    <source>
        <dbReference type="ARBA" id="ARBA00012895"/>
    </source>
</evidence>
<name>A0A1H7FR32_STRJI</name>
<dbReference type="InterPro" id="IPR020568">
    <property type="entry name" value="Ribosomal_Su5_D2-typ_SF"/>
</dbReference>
<keyword evidence="5" id="KW-0067">ATP-binding</keyword>
<evidence type="ECO:0000256" key="5">
    <source>
        <dbReference type="ARBA" id="ARBA00022840"/>
    </source>
</evidence>
<dbReference type="Proteomes" id="UP000183015">
    <property type="component" value="Unassembled WGS sequence"/>
</dbReference>
<evidence type="ECO:0000259" key="10">
    <source>
        <dbReference type="Pfam" id="PF00204"/>
    </source>
</evidence>
<dbReference type="EC" id="5.6.2.2" evidence="3"/>
<keyword evidence="4" id="KW-0547">Nucleotide-binding</keyword>
<keyword evidence="7" id="KW-0238">DNA-binding</keyword>
<proteinExistence type="inferred from homology"/>